<evidence type="ECO:0000313" key="4">
    <source>
        <dbReference type="EMBL" id="NER13702.1"/>
    </source>
</evidence>
<evidence type="ECO:0000259" key="3">
    <source>
        <dbReference type="PROSITE" id="PS51841"/>
    </source>
</evidence>
<sequence length="1533" mass="162182">MASFSFSQSVFINEIHYDNAGTDVDEAIEIAGPAGTDLTGWSLALYNGSNSSVYNTINLSGVLTNQQNGFGTLVEVLPSNGLQNGAPDGLALVDNNGIVIQFLSYEGSITAANGPASGMSSTDIGVSETSGTPVGNSIQLTGTGSEFTDFSWQAEVASTYGTVNAGQTFSAPSSTPLINEFVFNHTGSDSDEFVEIIALPDTDLSNFWILEIEGDSNASGTIDEVIQLGTTNSEGYFTIPFGANTFENGTVSLLLVENFTGTAGTDLDADDDGTFDTTPWDTLIDDIGVNDGGASDINYATVTLTQSFDGGTQTVGGASRIPNGSDTDAASDWVRNDFDGQGLPSFPAAVADNGEALNTPNAENEIANVVVPATVLINEVDADTPGTDTMEFIELYDGGVGNTSLDGLVVVLYNGSDDASYNAFDLDGFSTNAQGYFVLGNTDVPNVSLVFGSNGLQNGADAVALYTGDATDFPNDTPITTDNLIDAIVYDTNDSDDAALLVLLNAGQPQVNEGGQGNNAEHSSQRFANGSGDLRNTDTYVQAVPTPGSANTSATEPIDLIINELDADTAGSDALEFVEIYDGGTGNTPLDGFVLVAYNGNGDTSYNAFDLDGFSTNAEGYFVIGNVGVANVNLVVPNNSFQNGADAVALYTGDATSFPNGTAVTTDNLIDAIVYDTNDSDDAGLLVLLNAGQAQLNEDELGDKDAHSLQRIPNGSGGARNTASYIQQNPTPGVSNEGVIVEPGEPITIAEARNTPDGNVVTVSGVLTVSDNFSGPAYIQDATGGIAVFDGLVHGDGVFQVGDSITVTGIRESFNNQIQIGDVSTVVNNGLPNNPIEPVTITLSELGQHPGELVRVVNTTFPNPGNLLFGNSNYQLTDASGTGELRIDNDVASLVGLAQPENCSEIIGVIGRFNEIFQLLPRTDTDLPCAEEFVPGGDTANIPKEQTLDVVTWNIEWFGDEGNSPAAGNPNSDAIQRDSVSTVLRGLDADIIAVQEITDVALFTELVNGLEEFDYILSDAVSGGPGASGAQRVGFIYRTATVSPVSTRAMFTSIHPLYNGGDDSALAGYPDATNRFYASGRLPFLMTADVTINGETEQIDVIALHARANSSNGPQSRYDMRRFDVELLKDSLDVNFSDRNFIIAGDYNDDVDVTVADVNTTESSYQVYIDDPVNYTIATAVLSEQGFRSFVFSDNMIDHITISNELDDNLIIGSATAHFEFFDNDYAFTTSDHIPVSIRLQLRELELVNIESLNVSCNGANDGTASVTVSGGIAPYEYLWSNGETTASIADLAPGTYTVTVTDALDATVEAEVTITEPETLAFNLTEDQTVFIGYGPGCTTLEVSDITGGTPDYSFEWSTGETTQSIEVCPTETAIYTVTVTDANGCSFTKEVTVEAVDISCGNNPYNPKVTLCFNGRTLCVSKYAAWIFLQHGAVLGSCEDNGIEPPVVNFAKVFPNPVRNYTNVFLSARADANVNISVYSRYGYLVKEVQAQIVRGKNRIPLNLSSLRRDIYILRITDDRSNVIDKRILKL</sequence>
<dbReference type="InterPro" id="IPR025667">
    <property type="entry name" value="SprB_repeat"/>
</dbReference>
<gene>
    <name evidence="4" type="ORF">GWK08_09650</name>
</gene>
<keyword evidence="5" id="KW-1185">Reference proteome</keyword>
<feature type="compositionally biased region" description="Polar residues" evidence="2">
    <location>
        <begin position="512"/>
        <end position="528"/>
    </location>
</feature>
<accession>A0A6P0UMA3</accession>
<dbReference type="Proteomes" id="UP000468581">
    <property type="component" value="Unassembled WGS sequence"/>
</dbReference>
<dbReference type="InterPro" id="IPR001322">
    <property type="entry name" value="Lamin_tail_dom"/>
</dbReference>
<dbReference type="Pfam" id="PF18962">
    <property type="entry name" value="Por_Secre_tail"/>
    <property type="match status" value="1"/>
</dbReference>
<dbReference type="PROSITE" id="PS51841">
    <property type="entry name" value="LTD"/>
    <property type="match status" value="1"/>
</dbReference>
<dbReference type="EMBL" id="JAABOO010000002">
    <property type="protein sequence ID" value="NER13702.1"/>
    <property type="molecule type" value="Genomic_DNA"/>
</dbReference>
<dbReference type="Pfam" id="PF03372">
    <property type="entry name" value="Exo_endo_phos"/>
    <property type="match status" value="1"/>
</dbReference>
<dbReference type="GO" id="GO:0003824">
    <property type="term" value="F:catalytic activity"/>
    <property type="evidence" value="ECO:0007669"/>
    <property type="project" value="InterPro"/>
</dbReference>
<organism evidence="4 5">
    <name type="scientific">Leptobacterium flavescens</name>
    <dbReference type="NCBI Taxonomy" id="472055"/>
    <lineage>
        <taxon>Bacteria</taxon>
        <taxon>Pseudomonadati</taxon>
        <taxon>Bacteroidota</taxon>
        <taxon>Flavobacteriia</taxon>
        <taxon>Flavobacteriales</taxon>
        <taxon>Flavobacteriaceae</taxon>
        <taxon>Leptobacterium</taxon>
    </lineage>
</organism>
<feature type="region of interest" description="Disordered" evidence="2">
    <location>
        <begin position="512"/>
        <end position="534"/>
    </location>
</feature>
<dbReference type="Gene3D" id="3.60.10.10">
    <property type="entry name" value="Endonuclease/exonuclease/phosphatase"/>
    <property type="match status" value="1"/>
</dbReference>
<dbReference type="NCBIfam" id="TIGR04183">
    <property type="entry name" value="Por_Secre_tail"/>
    <property type="match status" value="1"/>
</dbReference>
<protein>
    <submittedName>
        <fullName evidence="4">T9SS type A sorting domain-containing protein</fullName>
    </submittedName>
</protein>
<dbReference type="Pfam" id="PF18942">
    <property type="entry name" value="DUF5689"/>
    <property type="match status" value="1"/>
</dbReference>
<keyword evidence="1" id="KW-0732">Signal</keyword>
<dbReference type="InterPro" id="IPR005135">
    <property type="entry name" value="Endo/exonuclease/phosphatase"/>
</dbReference>
<dbReference type="PANTHER" id="PTHR37397:SF1">
    <property type="entry name" value="LTD DOMAIN-CONTAINING PROTEIN"/>
    <property type="match status" value="1"/>
</dbReference>
<dbReference type="Gene3D" id="2.60.40.740">
    <property type="match status" value="2"/>
</dbReference>
<feature type="region of interest" description="Disordered" evidence="2">
    <location>
        <begin position="714"/>
        <end position="736"/>
    </location>
</feature>
<dbReference type="InterPro" id="IPR036691">
    <property type="entry name" value="Endo/exonu/phosph_ase_sf"/>
</dbReference>
<dbReference type="InterPro" id="IPR043744">
    <property type="entry name" value="DUF5689"/>
</dbReference>
<dbReference type="InterPro" id="IPR026444">
    <property type="entry name" value="Secre_tail"/>
</dbReference>
<feature type="domain" description="LTD" evidence="3">
    <location>
        <begin position="546"/>
        <end position="679"/>
    </location>
</feature>
<dbReference type="SUPFAM" id="SSF56219">
    <property type="entry name" value="DNase I-like"/>
    <property type="match status" value="1"/>
</dbReference>
<comment type="caution">
    <text evidence="4">The sequence shown here is derived from an EMBL/GenBank/DDBJ whole genome shotgun (WGS) entry which is preliminary data.</text>
</comment>
<evidence type="ECO:0000256" key="1">
    <source>
        <dbReference type="ARBA" id="ARBA00022729"/>
    </source>
</evidence>
<reference evidence="4 5" key="1">
    <citation type="submission" date="2020-01" db="EMBL/GenBank/DDBJ databases">
        <title>Leptobacterium flavescens.</title>
        <authorList>
            <person name="Wang G."/>
        </authorList>
    </citation>
    <scope>NUCLEOTIDE SEQUENCE [LARGE SCALE GENOMIC DNA]</scope>
    <source>
        <strain evidence="4 5">KCTC 22160</strain>
    </source>
</reference>
<proteinExistence type="predicted"/>
<feature type="compositionally biased region" description="Polar residues" evidence="2">
    <location>
        <begin position="719"/>
        <end position="734"/>
    </location>
</feature>
<evidence type="ECO:0000313" key="5">
    <source>
        <dbReference type="Proteomes" id="UP000468581"/>
    </source>
</evidence>
<dbReference type="PANTHER" id="PTHR37397">
    <property type="entry name" value="SI:CH211-183D21.1"/>
    <property type="match status" value="1"/>
</dbReference>
<dbReference type="Pfam" id="PF13573">
    <property type="entry name" value="SprB"/>
    <property type="match status" value="1"/>
</dbReference>
<evidence type="ECO:0000256" key="2">
    <source>
        <dbReference type="SAM" id="MobiDB-lite"/>
    </source>
</evidence>
<name>A0A6P0UMA3_9FLAO</name>